<gene>
    <name evidence="2" type="ORF">J0H12_01115</name>
</gene>
<dbReference type="AlphaFoldDB" id="A0A8J7PGL0"/>
<name>A0A8J7PGL0_9PROT</name>
<organism evidence="2 3">
    <name type="scientific">Candidatus Paracaedimonas acanthamoebae</name>
    <dbReference type="NCBI Taxonomy" id="244581"/>
    <lineage>
        <taxon>Bacteria</taxon>
        <taxon>Pseudomonadati</taxon>
        <taxon>Pseudomonadota</taxon>
        <taxon>Alphaproteobacteria</taxon>
        <taxon>Holosporales</taxon>
        <taxon>Caedimonadaceae</taxon>
        <taxon>Candidatus Paracaedimonas</taxon>
    </lineage>
</organism>
<protein>
    <submittedName>
        <fullName evidence="2">Uncharacterized protein</fullName>
    </submittedName>
</protein>
<dbReference type="CDD" id="cd14686">
    <property type="entry name" value="bZIP"/>
    <property type="match status" value="1"/>
</dbReference>
<evidence type="ECO:0000313" key="2">
    <source>
        <dbReference type="EMBL" id="MBN9412515.1"/>
    </source>
</evidence>
<accession>A0A8J7PGL0</accession>
<sequence>MKNFAQNSSFLRILSVCMIFSGFGINVDKCVASALEEEAQEGIEGIHTLLVPMVIPDPDPFDIEIPKPLALDDIVVPDLDGQAFWHEMISLKKDDEARDKRIDQIDTCFWSVVDLPSMFEEHNYDGVDFKKALLAGNFKLVVSLKGTPYEIEKYTVNNEEFPPSIVLHKAVKDWPALQEGFFSINQGMQLLRERILKLAGQEQELLNLLAQFKQKGMKFRQKYIQLKTVKNKKLKDSNKKLDEENKALKVRVAQLEQEVADRNIPPIAQQVIVPTEEGFSLWRWFTRLFSRTTKKTDEATPLIINTDANEKV</sequence>
<feature type="coiled-coil region" evidence="1">
    <location>
        <begin position="224"/>
        <end position="258"/>
    </location>
</feature>
<dbReference type="EMBL" id="JAFKGL010000011">
    <property type="protein sequence ID" value="MBN9412515.1"/>
    <property type="molecule type" value="Genomic_DNA"/>
</dbReference>
<evidence type="ECO:0000256" key="1">
    <source>
        <dbReference type="SAM" id="Coils"/>
    </source>
</evidence>
<dbReference type="Proteomes" id="UP000664414">
    <property type="component" value="Unassembled WGS sequence"/>
</dbReference>
<comment type="caution">
    <text evidence="2">The sequence shown here is derived from an EMBL/GenBank/DDBJ whole genome shotgun (WGS) entry which is preliminary data.</text>
</comment>
<proteinExistence type="predicted"/>
<reference evidence="2" key="1">
    <citation type="submission" date="2021-02" db="EMBL/GenBank/DDBJ databases">
        <title>Thiocyanate and organic carbon inputs drive convergent selection for specific autotrophic Afipia and Thiobacillus strains within complex microbiomes.</title>
        <authorList>
            <person name="Huddy R.J."/>
            <person name="Sachdeva R."/>
            <person name="Kadzinga F."/>
            <person name="Kantor R.S."/>
            <person name="Harrison S.T.L."/>
            <person name="Banfield J.F."/>
        </authorList>
    </citation>
    <scope>NUCLEOTIDE SEQUENCE</scope>
    <source>
        <strain evidence="2">SCN18_10_11_15_R4_P_38_20</strain>
    </source>
</reference>
<evidence type="ECO:0000313" key="3">
    <source>
        <dbReference type="Proteomes" id="UP000664414"/>
    </source>
</evidence>
<keyword evidence="1" id="KW-0175">Coiled coil</keyword>